<gene>
    <name evidence="2" type="ORF">E2C01_062801</name>
</gene>
<comment type="caution">
    <text evidence="2">The sequence shown here is derived from an EMBL/GenBank/DDBJ whole genome shotgun (WGS) entry which is preliminary data.</text>
</comment>
<evidence type="ECO:0000313" key="2">
    <source>
        <dbReference type="EMBL" id="MPC68599.1"/>
    </source>
</evidence>
<protein>
    <submittedName>
        <fullName evidence="2">Uncharacterized protein</fullName>
    </submittedName>
</protein>
<name>A0A5B7HFW2_PORTR</name>
<sequence length="85" mass="8967">MGSWTADGPCGKPGPSTRLVIEPAGEMTLQHNTPGGGRGKWRRRRKKIGDGSRGSGWGEGKVISSPTARLCLSTIRRGSGHDSPI</sequence>
<feature type="region of interest" description="Disordered" evidence="1">
    <location>
        <begin position="1"/>
        <end position="63"/>
    </location>
</feature>
<evidence type="ECO:0000256" key="1">
    <source>
        <dbReference type="SAM" id="MobiDB-lite"/>
    </source>
</evidence>
<proteinExistence type="predicted"/>
<evidence type="ECO:0000313" key="3">
    <source>
        <dbReference type="Proteomes" id="UP000324222"/>
    </source>
</evidence>
<dbReference type="AlphaFoldDB" id="A0A5B7HFW2"/>
<accession>A0A5B7HFW2</accession>
<dbReference type="Proteomes" id="UP000324222">
    <property type="component" value="Unassembled WGS sequence"/>
</dbReference>
<keyword evidence="3" id="KW-1185">Reference proteome</keyword>
<reference evidence="2 3" key="1">
    <citation type="submission" date="2019-05" db="EMBL/GenBank/DDBJ databases">
        <title>Another draft genome of Portunus trituberculatus and its Hox gene families provides insights of decapod evolution.</title>
        <authorList>
            <person name="Jeong J.-H."/>
            <person name="Song I."/>
            <person name="Kim S."/>
            <person name="Choi T."/>
            <person name="Kim D."/>
            <person name="Ryu S."/>
            <person name="Kim W."/>
        </authorList>
    </citation>
    <scope>NUCLEOTIDE SEQUENCE [LARGE SCALE GENOMIC DNA]</scope>
    <source>
        <tissue evidence="2">Muscle</tissue>
    </source>
</reference>
<dbReference type="EMBL" id="VSRR010028092">
    <property type="protein sequence ID" value="MPC68599.1"/>
    <property type="molecule type" value="Genomic_DNA"/>
</dbReference>
<organism evidence="2 3">
    <name type="scientific">Portunus trituberculatus</name>
    <name type="common">Swimming crab</name>
    <name type="synonym">Neptunus trituberculatus</name>
    <dbReference type="NCBI Taxonomy" id="210409"/>
    <lineage>
        <taxon>Eukaryota</taxon>
        <taxon>Metazoa</taxon>
        <taxon>Ecdysozoa</taxon>
        <taxon>Arthropoda</taxon>
        <taxon>Crustacea</taxon>
        <taxon>Multicrustacea</taxon>
        <taxon>Malacostraca</taxon>
        <taxon>Eumalacostraca</taxon>
        <taxon>Eucarida</taxon>
        <taxon>Decapoda</taxon>
        <taxon>Pleocyemata</taxon>
        <taxon>Brachyura</taxon>
        <taxon>Eubrachyura</taxon>
        <taxon>Portunoidea</taxon>
        <taxon>Portunidae</taxon>
        <taxon>Portuninae</taxon>
        <taxon>Portunus</taxon>
    </lineage>
</organism>